<evidence type="ECO:0000256" key="1">
    <source>
        <dbReference type="SAM" id="MobiDB-lite"/>
    </source>
</evidence>
<reference evidence="2" key="1">
    <citation type="submission" date="2022-10" db="EMBL/GenBank/DDBJ databases">
        <title>The WGS of Solirubrobacter sp. CPCC 204708.</title>
        <authorList>
            <person name="Jiang Z."/>
        </authorList>
    </citation>
    <scope>NUCLEOTIDE SEQUENCE</scope>
    <source>
        <strain evidence="2">CPCC 204708</strain>
    </source>
</reference>
<accession>A0ABT4RKE4</accession>
<organism evidence="2 3">
    <name type="scientific">Solirubrobacter deserti</name>
    <dbReference type="NCBI Taxonomy" id="2282478"/>
    <lineage>
        <taxon>Bacteria</taxon>
        <taxon>Bacillati</taxon>
        <taxon>Actinomycetota</taxon>
        <taxon>Thermoleophilia</taxon>
        <taxon>Solirubrobacterales</taxon>
        <taxon>Solirubrobacteraceae</taxon>
        <taxon>Solirubrobacter</taxon>
    </lineage>
</organism>
<feature type="region of interest" description="Disordered" evidence="1">
    <location>
        <begin position="13"/>
        <end position="146"/>
    </location>
</feature>
<feature type="compositionally biased region" description="Acidic residues" evidence="1">
    <location>
        <begin position="81"/>
        <end position="98"/>
    </location>
</feature>
<name>A0ABT4RKE4_9ACTN</name>
<evidence type="ECO:0000313" key="3">
    <source>
        <dbReference type="Proteomes" id="UP001147700"/>
    </source>
</evidence>
<dbReference type="EMBL" id="JAPCID010000020">
    <property type="protein sequence ID" value="MDA0138928.1"/>
    <property type="molecule type" value="Genomic_DNA"/>
</dbReference>
<feature type="compositionally biased region" description="Basic and acidic residues" evidence="1">
    <location>
        <begin position="126"/>
        <end position="146"/>
    </location>
</feature>
<gene>
    <name evidence="2" type="ORF">OJ962_15605</name>
</gene>
<protein>
    <submittedName>
        <fullName evidence="2">Uncharacterized protein</fullName>
    </submittedName>
</protein>
<evidence type="ECO:0000313" key="2">
    <source>
        <dbReference type="EMBL" id="MDA0138928.1"/>
    </source>
</evidence>
<feature type="compositionally biased region" description="Basic and acidic residues" evidence="1">
    <location>
        <begin position="13"/>
        <end position="32"/>
    </location>
</feature>
<dbReference type="RefSeq" id="WP_202954476.1">
    <property type="nucleotide sequence ID" value="NZ_JAPCID010000020.1"/>
</dbReference>
<feature type="compositionally biased region" description="Acidic residues" evidence="1">
    <location>
        <begin position="111"/>
        <end position="120"/>
    </location>
</feature>
<keyword evidence="3" id="KW-1185">Reference proteome</keyword>
<sequence length="146" mass="16570">MGLLDDAIREHLELKRKHGADPEDLARQEREALGPGMRNEFAQKPEQEAEPAQEPVAAAEEPQPPMNEEPPAAVSLNESEIGQEEDPWLADERDEVPADEALQSRPAGAQGEDDVLEETPEFLQETPEHDRLWFEQKPPRDFDWDK</sequence>
<dbReference type="Proteomes" id="UP001147700">
    <property type="component" value="Unassembled WGS sequence"/>
</dbReference>
<proteinExistence type="predicted"/>
<feature type="compositionally biased region" description="Low complexity" evidence="1">
    <location>
        <begin position="50"/>
        <end position="61"/>
    </location>
</feature>
<comment type="caution">
    <text evidence="2">The sequence shown here is derived from an EMBL/GenBank/DDBJ whole genome shotgun (WGS) entry which is preliminary data.</text>
</comment>